<name>K1QBU0_MAGGI</name>
<reference evidence="1" key="1">
    <citation type="journal article" date="2012" name="Nature">
        <title>The oyster genome reveals stress adaptation and complexity of shell formation.</title>
        <authorList>
            <person name="Zhang G."/>
            <person name="Fang X."/>
            <person name="Guo X."/>
            <person name="Li L."/>
            <person name="Luo R."/>
            <person name="Xu F."/>
            <person name="Yang P."/>
            <person name="Zhang L."/>
            <person name="Wang X."/>
            <person name="Qi H."/>
            <person name="Xiong Z."/>
            <person name="Que H."/>
            <person name="Xie Y."/>
            <person name="Holland P.W."/>
            <person name="Paps J."/>
            <person name="Zhu Y."/>
            <person name="Wu F."/>
            <person name="Chen Y."/>
            <person name="Wang J."/>
            <person name="Peng C."/>
            <person name="Meng J."/>
            <person name="Yang L."/>
            <person name="Liu J."/>
            <person name="Wen B."/>
            <person name="Zhang N."/>
            <person name="Huang Z."/>
            <person name="Zhu Q."/>
            <person name="Feng Y."/>
            <person name="Mount A."/>
            <person name="Hedgecock D."/>
            <person name="Xu Z."/>
            <person name="Liu Y."/>
            <person name="Domazet-Loso T."/>
            <person name="Du Y."/>
            <person name="Sun X."/>
            <person name="Zhang S."/>
            <person name="Liu B."/>
            <person name="Cheng P."/>
            <person name="Jiang X."/>
            <person name="Li J."/>
            <person name="Fan D."/>
            <person name="Wang W."/>
            <person name="Fu W."/>
            <person name="Wang T."/>
            <person name="Wang B."/>
            <person name="Zhang J."/>
            <person name="Peng Z."/>
            <person name="Li Y."/>
            <person name="Li N."/>
            <person name="Wang J."/>
            <person name="Chen M."/>
            <person name="He Y."/>
            <person name="Tan F."/>
            <person name="Song X."/>
            <person name="Zheng Q."/>
            <person name="Huang R."/>
            <person name="Yang H."/>
            <person name="Du X."/>
            <person name="Chen L."/>
            <person name="Yang M."/>
            <person name="Gaffney P.M."/>
            <person name="Wang S."/>
            <person name="Luo L."/>
            <person name="She Z."/>
            <person name="Ming Y."/>
            <person name="Huang W."/>
            <person name="Zhang S."/>
            <person name="Huang B."/>
            <person name="Zhang Y."/>
            <person name="Qu T."/>
            <person name="Ni P."/>
            <person name="Miao G."/>
            <person name="Wang J."/>
            <person name="Wang Q."/>
            <person name="Steinberg C.E."/>
            <person name="Wang H."/>
            <person name="Li N."/>
            <person name="Qian L."/>
            <person name="Zhang G."/>
            <person name="Li Y."/>
            <person name="Yang H."/>
            <person name="Liu X."/>
            <person name="Wang J."/>
            <person name="Yin Y."/>
            <person name="Wang J."/>
        </authorList>
    </citation>
    <scope>NUCLEOTIDE SEQUENCE [LARGE SCALE GENOMIC DNA]</scope>
    <source>
        <strain evidence="1">05x7-T-G4-1.051#20</strain>
    </source>
</reference>
<accession>K1QBU0</accession>
<proteinExistence type="predicted"/>
<dbReference type="InParanoid" id="K1QBU0"/>
<dbReference type="EMBL" id="JH818238">
    <property type="protein sequence ID" value="EKC28599.1"/>
    <property type="molecule type" value="Genomic_DNA"/>
</dbReference>
<evidence type="ECO:0000313" key="1">
    <source>
        <dbReference type="EMBL" id="EKC28599.1"/>
    </source>
</evidence>
<protein>
    <submittedName>
        <fullName evidence="1">Uncharacterized protein</fullName>
    </submittedName>
</protein>
<sequence>MSQMELCGGSQCGQPTPNKCVAFKKDSDFTCFFRENAFKQEQEGIHHHQHNKVSYSERSSIDIVYERRKFELKSAHCSKKILWTRVKKFHISQ</sequence>
<dbReference type="HOGENOM" id="CLU_2401750_0_0_1"/>
<organism evidence="1">
    <name type="scientific">Magallana gigas</name>
    <name type="common">Pacific oyster</name>
    <name type="synonym">Crassostrea gigas</name>
    <dbReference type="NCBI Taxonomy" id="29159"/>
    <lineage>
        <taxon>Eukaryota</taxon>
        <taxon>Metazoa</taxon>
        <taxon>Spiralia</taxon>
        <taxon>Lophotrochozoa</taxon>
        <taxon>Mollusca</taxon>
        <taxon>Bivalvia</taxon>
        <taxon>Autobranchia</taxon>
        <taxon>Pteriomorphia</taxon>
        <taxon>Ostreida</taxon>
        <taxon>Ostreoidea</taxon>
        <taxon>Ostreidae</taxon>
        <taxon>Magallana</taxon>
    </lineage>
</organism>
<gene>
    <name evidence="1" type="ORF">CGI_10008022</name>
</gene>
<dbReference type="AlphaFoldDB" id="K1QBU0"/>